<protein>
    <submittedName>
        <fullName evidence="2">Uncharacterized protein</fullName>
    </submittedName>
</protein>
<evidence type="ECO:0000313" key="2">
    <source>
        <dbReference type="EMBL" id="ABD24491.1"/>
    </source>
</evidence>
<dbReference type="AlphaFoldDB" id="Q2G2Z2"/>
<dbReference type="HOGENOM" id="CLU_2168364_0_0_5"/>
<gene>
    <name evidence="2" type="ordered locus">Saro_0042</name>
</gene>
<dbReference type="RefSeq" id="WP_011443705.1">
    <property type="nucleotide sequence ID" value="NC_007794.1"/>
</dbReference>
<evidence type="ECO:0000313" key="3">
    <source>
        <dbReference type="Proteomes" id="UP000009134"/>
    </source>
</evidence>
<feature type="region of interest" description="Disordered" evidence="1">
    <location>
        <begin position="76"/>
        <end position="110"/>
    </location>
</feature>
<sequence>MDMSFNDPGAFVPANAAGELRPLTWQGLCARIVAAQDLRRALAGFVEADGAAATGSFHGQAARFIASGFSGIPAHGEGSEQLVNQPSSANGKATLATQRGSNDRGAVGLR</sequence>
<reference evidence="3" key="1">
    <citation type="submission" date="2006-01" db="EMBL/GenBank/DDBJ databases">
        <title>Complete sequence of Novosphingobium aromaticivorans DSM 12444.</title>
        <authorList>
            <consortium name="US DOE Joint Genome Institute"/>
            <person name="Copeland A."/>
            <person name="Lucas S."/>
            <person name="Lapidus A."/>
            <person name="Barry K."/>
            <person name="Detter J.C."/>
            <person name="Glavina T."/>
            <person name="Hammon N."/>
            <person name="Israni S."/>
            <person name="Pitluck S."/>
            <person name="Chain P."/>
            <person name="Malfatti S."/>
            <person name="Shin M."/>
            <person name="Vergez L."/>
            <person name="Schmutz J."/>
            <person name="Larimer F."/>
            <person name="Land M."/>
            <person name="Kyrpides N."/>
            <person name="Ivanova N."/>
            <person name="Fredrickson J."/>
            <person name="Balkwill D."/>
            <person name="Romine M.F."/>
            <person name="Richardson P."/>
        </authorList>
    </citation>
    <scope>NUCLEOTIDE SEQUENCE [LARGE SCALE GENOMIC DNA]</scope>
    <source>
        <strain evidence="3">ATCC 700278 / DSM 12444 / CCUG 56034 / CIP 105152 / NBRC 16084 / F199</strain>
    </source>
</reference>
<feature type="compositionally biased region" description="Polar residues" evidence="1">
    <location>
        <begin position="81"/>
        <end position="100"/>
    </location>
</feature>
<proteinExistence type="predicted"/>
<dbReference type="EMBL" id="CP000248">
    <property type="protein sequence ID" value="ABD24491.1"/>
    <property type="molecule type" value="Genomic_DNA"/>
</dbReference>
<keyword evidence="3" id="KW-1185">Reference proteome</keyword>
<accession>Q2G2Z2</accession>
<name>Q2G2Z2_NOVAD</name>
<organism evidence="2 3">
    <name type="scientific">Novosphingobium aromaticivorans (strain ATCC 700278 / DSM 12444 / CCUG 56034 / CIP 105152 / NBRC 16084 / F199)</name>
    <dbReference type="NCBI Taxonomy" id="279238"/>
    <lineage>
        <taxon>Bacteria</taxon>
        <taxon>Pseudomonadati</taxon>
        <taxon>Pseudomonadota</taxon>
        <taxon>Alphaproteobacteria</taxon>
        <taxon>Sphingomonadales</taxon>
        <taxon>Sphingomonadaceae</taxon>
        <taxon>Novosphingobium</taxon>
    </lineage>
</organism>
<dbReference type="STRING" id="279238.Saro_0042"/>
<dbReference type="Proteomes" id="UP000009134">
    <property type="component" value="Chromosome"/>
</dbReference>
<evidence type="ECO:0000256" key="1">
    <source>
        <dbReference type="SAM" id="MobiDB-lite"/>
    </source>
</evidence>
<dbReference type="KEGG" id="nar:Saro_0042"/>